<name>A0A5B7ELI7_PORTR</name>
<keyword evidence="3" id="KW-1185">Reference proteome</keyword>
<comment type="caution">
    <text evidence="2">The sequence shown here is derived from an EMBL/GenBank/DDBJ whole genome shotgun (WGS) entry which is preliminary data.</text>
</comment>
<proteinExistence type="predicted"/>
<dbReference type="EMBL" id="VSRR010002799">
    <property type="protein sequence ID" value="MPC33294.1"/>
    <property type="molecule type" value="Genomic_DNA"/>
</dbReference>
<dbReference type="Proteomes" id="UP000324222">
    <property type="component" value="Unassembled WGS sequence"/>
</dbReference>
<accession>A0A5B7ELI7</accession>
<feature type="region of interest" description="Disordered" evidence="1">
    <location>
        <begin position="1"/>
        <end position="40"/>
    </location>
</feature>
<protein>
    <submittedName>
        <fullName evidence="2">Uncharacterized protein</fullName>
    </submittedName>
</protein>
<feature type="compositionally biased region" description="Basic and acidic residues" evidence="1">
    <location>
        <begin position="1"/>
        <end position="10"/>
    </location>
</feature>
<evidence type="ECO:0000256" key="1">
    <source>
        <dbReference type="SAM" id="MobiDB-lite"/>
    </source>
</evidence>
<evidence type="ECO:0000313" key="3">
    <source>
        <dbReference type="Proteomes" id="UP000324222"/>
    </source>
</evidence>
<evidence type="ECO:0000313" key="2">
    <source>
        <dbReference type="EMBL" id="MPC33294.1"/>
    </source>
</evidence>
<dbReference type="AlphaFoldDB" id="A0A5B7ELI7"/>
<reference evidence="2 3" key="1">
    <citation type="submission" date="2019-05" db="EMBL/GenBank/DDBJ databases">
        <title>Another draft genome of Portunus trituberculatus and its Hox gene families provides insights of decapod evolution.</title>
        <authorList>
            <person name="Jeong J.-H."/>
            <person name="Song I."/>
            <person name="Kim S."/>
            <person name="Choi T."/>
            <person name="Kim D."/>
            <person name="Ryu S."/>
            <person name="Kim W."/>
        </authorList>
    </citation>
    <scope>NUCLEOTIDE SEQUENCE [LARGE SCALE GENOMIC DNA]</scope>
    <source>
        <tissue evidence="2">Muscle</tissue>
    </source>
</reference>
<organism evidence="2 3">
    <name type="scientific">Portunus trituberculatus</name>
    <name type="common">Swimming crab</name>
    <name type="synonym">Neptunus trituberculatus</name>
    <dbReference type="NCBI Taxonomy" id="210409"/>
    <lineage>
        <taxon>Eukaryota</taxon>
        <taxon>Metazoa</taxon>
        <taxon>Ecdysozoa</taxon>
        <taxon>Arthropoda</taxon>
        <taxon>Crustacea</taxon>
        <taxon>Multicrustacea</taxon>
        <taxon>Malacostraca</taxon>
        <taxon>Eumalacostraca</taxon>
        <taxon>Eucarida</taxon>
        <taxon>Decapoda</taxon>
        <taxon>Pleocyemata</taxon>
        <taxon>Brachyura</taxon>
        <taxon>Eubrachyura</taxon>
        <taxon>Portunoidea</taxon>
        <taxon>Portunidae</taxon>
        <taxon>Portuninae</taxon>
        <taxon>Portunus</taxon>
    </lineage>
</organism>
<feature type="compositionally biased region" description="Polar residues" evidence="1">
    <location>
        <begin position="13"/>
        <end position="24"/>
    </location>
</feature>
<gene>
    <name evidence="2" type="ORF">E2C01_026638</name>
</gene>
<sequence>MLHTGEDKMGCRQGSSADGNTGNQNDRHKRNRGVIKGKITTKTCEGQGNASSPLSSKKVWCRFISFPSVCAPVGLTICLPRMISLPHH</sequence>